<accession>A0A9D1F0Z9</accession>
<reference evidence="1" key="1">
    <citation type="submission" date="2020-10" db="EMBL/GenBank/DDBJ databases">
        <authorList>
            <person name="Gilroy R."/>
        </authorList>
    </citation>
    <scope>NUCLEOTIDE SEQUENCE</scope>
    <source>
        <strain evidence="1">6276</strain>
    </source>
</reference>
<proteinExistence type="predicted"/>
<reference evidence="1" key="2">
    <citation type="journal article" date="2021" name="PeerJ">
        <title>Extensive microbial diversity within the chicken gut microbiome revealed by metagenomics and culture.</title>
        <authorList>
            <person name="Gilroy R."/>
            <person name="Ravi A."/>
            <person name="Getino M."/>
            <person name="Pursley I."/>
            <person name="Horton D.L."/>
            <person name="Alikhan N.F."/>
            <person name="Baker D."/>
            <person name="Gharbi K."/>
            <person name="Hall N."/>
            <person name="Watson M."/>
            <person name="Adriaenssens E.M."/>
            <person name="Foster-Nyarko E."/>
            <person name="Jarju S."/>
            <person name="Secka A."/>
            <person name="Antonio M."/>
            <person name="Oren A."/>
            <person name="Chaudhuri R.R."/>
            <person name="La Ragione R."/>
            <person name="Hildebrand F."/>
            <person name="Pallen M.J."/>
        </authorList>
    </citation>
    <scope>NUCLEOTIDE SEQUENCE</scope>
    <source>
        <strain evidence="1">6276</strain>
    </source>
</reference>
<protein>
    <submittedName>
        <fullName evidence="1">Uncharacterized protein</fullName>
    </submittedName>
</protein>
<gene>
    <name evidence="1" type="ORF">IAC10_12900</name>
</gene>
<dbReference type="AlphaFoldDB" id="A0A9D1F0Z9"/>
<evidence type="ECO:0000313" key="1">
    <source>
        <dbReference type="EMBL" id="HIS37496.1"/>
    </source>
</evidence>
<organism evidence="1 2">
    <name type="scientific">Candidatus Scatousia excrementigallinarum</name>
    <dbReference type="NCBI Taxonomy" id="2840935"/>
    <lineage>
        <taxon>Bacteria</taxon>
        <taxon>Candidatus Scatousia</taxon>
    </lineage>
</organism>
<evidence type="ECO:0000313" key="2">
    <source>
        <dbReference type="Proteomes" id="UP000823928"/>
    </source>
</evidence>
<sequence length="339" mass="39502">MEKQLEDLLNKYIADFKSKQCDAVVPQSIPIVWFGDIEAYFKSQVKIVTVGLNPSYNEFPEVYSSQASPRFKDKTLKADNLYTTLNEYFCFNPYKSWFAHFEGCLNRLGASFGGQMNKGIDYKNTAISLDYFSSIATNPTFSKLYEHREEWKIDQRGLFTRLLEYLSPDIVIMSTAKKYFNAVFDTTNKIYESEGKFEVYRLSDKVAIWGRPMRGTPCVFDKNILTDWLNSTECTPKEGVFWVMSLDKDKIENGKFHLLYDFSGQESHITVWERLQNTHPELLGFDYEFFPRGRIWKNKEGSEKAYTIFIPSILNCKSVVDKVNETYCLNSDYIIETDN</sequence>
<dbReference type="EMBL" id="DVIU01000265">
    <property type="protein sequence ID" value="HIS37496.1"/>
    <property type="molecule type" value="Genomic_DNA"/>
</dbReference>
<name>A0A9D1F0Z9_9BACT</name>
<comment type="caution">
    <text evidence="1">The sequence shown here is derived from an EMBL/GenBank/DDBJ whole genome shotgun (WGS) entry which is preliminary data.</text>
</comment>
<dbReference type="Proteomes" id="UP000823928">
    <property type="component" value="Unassembled WGS sequence"/>
</dbReference>